<dbReference type="Proteomes" id="UP000225277">
    <property type="component" value="Unassembled WGS sequence"/>
</dbReference>
<dbReference type="STRING" id="112498.A0A2D3V388"/>
<organism evidence="2 3">
    <name type="scientific">Ramularia collo-cygni</name>
    <dbReference type="NCBI Taxonomy" id="112498"/>
    <lineage>
        <taxon>Eukaryota</taxon>
        <taxon>Fungi</taxon>
        <taxon>Dikarya</taxon>
        <taxon>Ascomycota</taxon>
        <taxon>Pezizomycotina</taxon>
        <taxon>Dothideomycetes</taxon>
        <taxon>Dothideomycetidae</taxon>
        <taxon>Mycosphaerellales</taxon>
        <taxon>Mycosphaerellaceae</taxon>
        <taxon>Ramularia</taxon>
    </lineage>
</organism>
<dbReference type="PANTHER" id="PTHR35179">
    <property type="entry name" value="PROTEIN CBG02620"/>
    <property type="match status" value="1"/>
</dbReference>
<gene>
    <name evidence="2" type="ORF">RCC_01809</name>
</gene>
<evidence type="ECO:0000313" key="3">
    <source>
        <dbReference type="Proteomes" id="UP000225277"/>
    </source>
</evidence>
<feature type="region of interest" description="Disordered" evidence="1">
    <location>
        <begin position="391"/>
        <end position="416"/>
    </location>
</feature>
<sequence length="435" mass="48861">MNTIRGRGQGGGAMRDYRSAIGVKTSASPAPPFGALLQTIMIQELGSQTDPKYEHSKISGCKYMASFNWLKSEMPTIVMPGMPPKWTPLKEPEELKEDSGEYYRDVNAAHYSDHPIEPAVRALLAQNDSFPVEGVDLFACGSTMGNLLGFVRDDHRDFRFVVESIGETTLFIRRPNSPTEKIPDVRGYGHAFPEKYTTYDKEVQGSDSHQRLIMYDFAGFQCIVRSEVDGYFADESGKQELPSGILNLPDLERLRMKNGGIRIPQEAVFDIKTRSARRPGDYLAKEMGRLWVRQIPHFVLAYHERGTFKDIKVQDIRREMAAWEKDHGREIDKLAVLIAKITSRARSKPDERFEVCCQAPGILEMRHVGGVFEPALPDDLHKVWTAHLSDSDASQDAGSGAEGSEDFESGDEDDDVDKDYTLCSGECEYCGRCKK</sequence>
<evidence type="ECO:0000256" key="1">
    <source>
        <dbReference type="SAM" id="MobiDB-lite"/>
    </source>
</evidence>
<dbReference type="EMBL" id="FJUY01000002">
    <property type="protein sequence ID" value="CZT15969.1"/>
    <property type="molecule type" value="Genomic_DNA"/>
</dbReference>
<evidence type="ECO:0000313" key="2">
    <source>
        <dbReference type="EMBL" id="CZT15969.1"/>
    </source>
</evidence>
<dbReference type="GeneID" id="35597036"/>
<dbReference type="AlphaFoldDB" id="A0A2D3V388"/>
<evidence type="ECO:0008006" key="4">
    <source>
        <dbReference type="Google" id="ProtNLM"/>
    </source>
</evidence>
<dbReference type="PANTHER" id="PTHR35179:SF2">
    <property type="entry name" value="START DOMAIN-CONTAINING PROTEIN"/>
    <property type="match status" value="1"/>
</dbReference>
<dbReference type="OrthoDB" id="5393654at2759"/>
<feature type="compositionally biased region" description="Acidic residues" evidence="1">
    <location>
        <begin position="403"/>
        <end position="416"/>
    </location>
</feature>
<proteinExistence type="predicted"/>
<dbReference type="RefSeq" id="XP_023622862.1">
    <property type="nucleotide sequence ID" value="XM_023767094.1"/>
</dbReference>
<protein>
    <recommendedName>
        <fullName evidence="4">Decapping nuclease</fullName>
    </recommendedName>
</protein>
<name>A0A2D3V388_9PEZI</name>
<keyword evidence="3" id="KW-1185">Reference proteome</keyword>
<accession>A0A2D3V388</accession>
<reference evidence="2 3" key="1">
    <citation type="submission" date="2016-03" db="EMBL/GenBank/DDBJ databases">
        <authorList>
            <person name="Ploux O."/>
        </authorList>
    </citation>
    <scope>NUCLEOTIDE SEQUENCE [LARGE SCALE GENOMIC DNA]</scope>
    <source>
        <strain evidence="2 3">URUG2</strain>
    </source>
</reference>